<dbReference type="CDD" id="cd01335">
    <property type="entry name" value="Radical_SAM"/>
    <property type="match status" value="1"/>
</dbReference>
<evidence type="ECO:0000313" key="3">
    <source>
        <dbReference type="Proteomes" id="UP000749471"/>
    </source>
</evidence>
<evidence type="ECO:0000259" key="1">
    <source>
        <dbReference type="PROSITE" id="PS51918"/>
    </source>
</evidence>
<organism evidence="2 3">
    <name type="scientific">Tissierella simiarum</name>
    <dbReference type="NCBI Taxonomy" id="2841534"/>
    <lineage>
        <taxon>Bacteria</taxon>
        <taxon>Bacillati</taxon>
        <taxon>Bacillota</taxon>
        <taxon>Tissierellia</taxon>
        <taxon>Tissierellales</taxon>
        <taxon>Tissierellaceae</taxon>
        <taxon>Tissierella</taxon>
    </lineage>
</organism>
<dbReference type="EC" id="1.3.98.3" evidence="2"/>
<protein>
    <submittedName>
        <fullName evidence="2">Coproporphyrinogen dehydrogenase HemZ</fullName>
        <ecNumber evidence="2">1.3.98.3</ecNumber>
    </submittedName>
</protein>
<dbReference type="PANTHER" id="PTHR13932:SF1">
    <property type="entry name" value="OXYGEN-INDEPENDENT COPROPORPHYRINOGEN-III OXIDASE-LIKE PROTEIN HEMZ"/>
    <property type="match status" value="1"/>
</dbReference>
<dbReference type="SFLD" id="SFLDG01082">
    <property type="entry name" value="B12-binding_domain_containing"/>
    <property type="match status" value="1"/>
</dbReference>
<dbReference type="SMART" id="SM00729">
    <property type="entry name" value="Elp3"/>
    <property type="match status" value="1"/>
</dbReference>
<dbReference type="InterPro" id="IPR007197">
    <property type="entry name" value="rSAM"/>
</dbReference>
<dbReference type="SFLD" id="SFLDS00029">
    <property type="entry name" value="Radical_SAM"/>
    <property type="match status" value="1"/>
</dbReference>
<dbReference type="RefSeq" id="WP_216521399.1">
    <property type="nucleotide sequence ID" value="NZ_JAHLPM010000017.1"/>
</dbReference>
<dbReference type="NCBIfam" id="TIGR03994">
    <property type="entry name" value="rSAM_HemZ"/>
    <property type="match status" value="1"/>
</dbReference>
<dbReference type="SFLD" id="SFLDF00310">
    <property type="entry name" value="oxygen-independent_coproporphy"/>
    <property type="match status" value="1"/>
</dbReference>
<reference evidence="2 3" key="1">
    <citation type="submission" date="2021-06" db="EMBL/GenBank/DDBJ databases">
        <authorList>
            <person name="Sun Q."/>
            <person name="Li D."/>
        </authorList>
    </citation>
    <scope>NUCLEOTIDE SEQUENCE [LARGE SCALE GENOMIC DNA]</scope>
    <source>
        <strain evidence="2 3">MSJ-40</strain>
    </source>
</reference>
<dbReference type="PROSITE" id="PS51918">
    <property type="entry name" value="RADICAL_SAM"/>
    <property type="match status" value="1"/>
</dbReference>
<dbReference type="InterPro" id="IPR034505">
    <property type="entry name" value="Coproporphyrinogen-III_oxidase"/>
</dbReference>
<dbReference type="PANTHER" id="PTHR13932">
    <property type="entry name" value="COPROPORPHYRINIGEN III OXIDASE"/>
    <property type="match status" value="1"/>
</dbReference>
<feature type="domain" description="Radical SAM core" evidence="1">
    <location>
        <begin position="167"/>
        <end position="404"/>
    </location>
</feature>
<proteinExistence type="predicted"/>
<dbReference type="Pfam" id="PF04055">
    <property type="entry name" value="Radical_SAM"/>
    <property type="match status" value="1"/>
</dbReference>
<dbReference type="EMBL" id="JAHLPM010000017">
    <property type="protein sequence ID" value="MBU5439643.1"/>
    <property type="molecule type" value="Genomic_DNA"/>
</dbReference>
<keyword evidence="2" id="KW-0560">Oxidoreductase</keyword>
<dbReference type="SFLD" id="SFLDG01065">
    <property type="entry name" value="anaerobic_coproporphyrinogen-I"/>
    <property type="match status" value="1"/>
</dbReference>
<sequence length="491" mass="57429">MVYVFLGGHDFKYDLFELTRVFFPNEEILFLEDKKEYNEEGYLIESILHKEGNKIYAKTTLYLNGVFYIDKTENINDIDIGKNSMEKSIKIGIKKSIYEALLSIIDRKVPWGILTGIRPVKIVHDFLDREINQEKILNILVKEYKLHPHKAELILNIGKKQRQYIYPLNRDKFSLYVSIPFCPTRCIYCSFPSVPINIYKNLIEDYKDKVIYEIKKVKELMEGKIINTVYIGGGTPTAIPSRDLEEIIEAIYLTFGKENIREFTVEAGRPDTITQEILTMLNRNNIDRISINPQTMNDKTLKLIGRKHNSEDIKRAYYLAKEIGFKVINMDLIVGLPSEGKNEIIKTLMEIEKLNPENLTVHTLAIKRGSKFKETIDEYSIEDQNIIEEMIQETVNFADRMYLEPYYLYRQKQILGNFENVGYSKEGMECIYNMAIMEEKETIMAVGMGSVSKIFFPQENRIERVPNFKDLKEYLGRTEELIKRKKKALIL</sequence>
<evidence type="ECO:0000313" key="2">
    <source>
        <dbReference type="EMBL" id="MBU5439643.1"/>
    </source>
</evidence>
<accession>A0ABS6EBV4</accession>
<dbReference type="InterPro" id="IPR006638">
    <property type="entry name" value="Elp3/MiaA/NifB-like_rSAM"/>
</dbReference>
<gene>
    <name evidence="2" type="primary">hemZ</name>
    <name evidence="2" type="ORF">KQI42_16635</name>
</gene>
<dbReference type="Proteomes" id="UP000749471">
    <property type="component" value="Unassembled WGS sequence"/>
</dbReference>
<comment type="caution">
    <text evidence="2">The sequence shown here is derived from an EMBL/GenBank/DDBJ whole genome shotgun (WGS) entry which is preliminary data.</text>
</comment>
<dbReference type="InterPro" id="IPR023995">
    <property type="entry name" value="HemZ"/>
</dbReference>
<dbReference type="GO" id="GO:0051989">
    <property type="term" value="F:coproporphyrinogen dehydrogenase activity"/>
    <property type="evidence" value="ECO:0007669"/>
    <property type="project" value="UniProtKB-EC"/>
</dbReference>
<keyword evidence="3" id="KW-1185">Reference proteome</keyword>
<name>A0ABS6EBV4_9FIRM</name>